<evidence type="ECO:0000313" key="1">
    <source>
        <dbReference type="EMBL" id="KAG8191234.1"/>
    </source>
</evidence>
<dbReference type="AlphaFoldDB" id="A0AAV6V3M6"/>
<name>A0AAV6V3M6_9ARAC</name>
<evidence type="ECO:0000313" key="2">
    <source>
        <dbReference type="Proteomes" id="UP000827092"/>
    </source>
</evidence>
<protein>
    <submittedName>
        <fullName evidence="1">Uncharacterized protein</fullName>
    </submittedName>
</protein>
<comment type="caution">
    <text evidence="1">The sequence shown here is derived from an EMBL/GenBank/DDBJ whole genome shotgun (WGS) entry which is preliminary data.</text>
</comment>
<accession>A0AAV6V3M6</accession>
<keyword evidence="2" id="KW-1185">Reference proteome</keyword>
<sequence>MQNPTTALPRTNWGGFGRGRRRRCVLSAAAPVRPRGHSVVYVLTCLYPNGVLLRFYFGLRHLAWRFASQVLSSHQPPY</sequence>
<organism evidence="1 2">
    <name type="scientific">Oedothorax gibbosus</name>
    <dbReference type="NCBI Taxonomy" id="931172"/>
    <lineage>
        <taxon>Eukaryota</taxon>
        <taxon>Metazoa</taxon>
        <taxon>Ecdysozoa</taxon>
        <taxon>Arthropoda</taxon>
        <taxon>Chelicerata</taxon>
        <taxon>Arachnida</taxon>
        <taxon>Araneae</taxon>
        <taxon>Araneomorphae</taxon>
        <taxon>Entelegynae</taxon>
        <taxon>Araneoidea</taxon>
        <taxon>Linyphiidae</taxon>
        <taxon>Erigoninae</taxon>
        <taxon>Oedothorax</taxon>
    </lineage>
</organism>
<dbReference type="EMBL" id="JAFNEN010000163">
    <property type="protein sequence ID" value="KAG8191234.1"/>
    <property type="molecule type" value="Genomic_DNA"/>
</dbReference>
<gene>
    <name evidence="1" type="ORF">JTE90_021968</name>
</gene>
<dbReference type="Proteomes" id="UP000827092">
    <property type="component" value="Unassembled WGS sequence"/>
</dbReference>
<proteinExistence type="predicted"/>
<reference evidence="1 2" key="1">
    <citation type="journal article" date="2022" name="Nat. Ecol. Evol.">
        <title>A masculinizing supergene underlies an exaggerated male reproductive morph in a spider.</title>
        <authorList>
            <person name="Hendrickx F."/>
            <person name="De Corte Z."/>
            <person name="Sonet G."/>
            <person name="Van Belleghem S.M."/>
            <person name="Kostlbacher S."/>
            <person name="Vangestel C."/>
        </authorList>
    </citation>
    <scope>NUCLEOTIDE SEQUENCE [LARGE SCALE GENOMIC DNA]</scope>
    <source>
        <strain evidence="1">W744_W776</strain>
    </source>
</reference>